<feature type="region of interest" description="Disordered" evidence="1">
    <location>
        <begin position="29"/>
        <end position="50"/>
    </location>
</feature>
<reference evidence="3" key="1">
    <citation type="submission" date="2016-01" db="EMBL/GenBank/DDBJ databases">
        <authorList>
            <person name="Mitreva M."/>
            <person name="Pepin K.H."/>
            <person name="Mihindukulasuriya K.A."/>
            <person name="Fulton R."/>
            <person name="Fronick C."/>
            <person name="O'Laughlin M."/>
            <person name="Miner T."/>
            <person name="Herter B."/>
            <person name="Rosa B.A."/>
            <person name="Cordes M."/>
            <person name="Tomlinson C."/>
            <person name="Wollam A."/>
            <person name="Palsikar V.B."/>
            <person name="Mardis E.R."/>
            <person name="Wilson R.K."/>
        </authorList>
    </citation>
    <scope>NUCLEOTIDE SEQUENCE [LARGE SCALE GENOMIC DNA]</scope>
    <source>
        <strain evidence="3">MJR7716</strain>
    </source>
</reference>
<dbReference type="AlphaFoldDB" id="A0A133PX85"/>
<dbReference type="Proteomes" id="UP000070533">
    <property type="component" value="Unassembled WGS sequence"/>
</dbReference>
<gene>
    <name evidence="2" type="ORF">HMPREF3226_02243</name>
</gene>
<name>A0A133PX85_9BACT</name>
<evidence type="ECO:0000313" key="3">
    <source>
        <dbReference type="Proteomes" id="UP000070533"/>
    </source>
</evidence>
<protein>
    <submittedName>
        <fullName evidence="2">Uncharacterized protein</fullName>
    </submittedName>
</protein>
<evidence type="ECO:0000256" key="1">
    <source>
        <dbReference type="SAM" id="MobiDB-lite"/>
    </source>
</evidence>
<organism evidence="2 3">
    <name type="scientific">Prevotella corporis</name>
    <dbReference type="NCBI Taxonomy" id="28128"/>
    <lineage>
        <taxon>Bacteria</taxon>
        <taxon>Pseudomonadati</taxon>
        <taxon>Bacteroidota</taxon>
        <taxon>Bacteroidia</taxon>
        <taxon>Bacteroidales</taxon>
        <taxon>Prevotellaceae</taxon>
        <taxon>Prevotella</taxon>
    </lineage>
</organism>
<accession>A0A133PX85</accession>
<proteinExistence type="predicted"/>
<feature type="compositionally biased region" description="Basic residues" evidence="1">
    <location>
        <begin position="29"/>
        <end position="41"/>
    </location>
</feature>
<dbReference type="EMBL" id="LRQG01000200">
    <property type="protein sequence ID" value="KXA34448.1"/>
    <property type="molecule type" value="Genomic_DNA"/>
</dbReference>
<keyword evidence="3" id="KW-1185">Reference proteome</keyword>
<dbReference type="PATRIC" id="fig|28128.5.peg.2308"/>
<comment type="caution">
    <text evidence="2">The sequence shown here is derived from an EMBL/GenBank/DDBJ whole genome shotgun (WGS) entry which is preliminary data.</text>
</comment>
<evidence type="ECO:0000313" key="2">
    <source>
        <dbReference type="EMBL" id="KXA34448.1"/>
    </source>
</evidence>
<sequence>MTAKKRIGDNFLQKHEDLRIFNYIRAKKRVKNGQKQAKKLPNRISQKNIP</sequence>